<comment type="caution">
    <text evidence="1">The sequence shown here is derived from an EMBL/GenBank/DDBJ whole genome shotgun (WGS) entry which is preliminary data.</text>
</comment>
<name>A0ABT3NR93_9PROT</name>
<keyword evidence="2" id="KW-1185">Reference proteome</keyword>
<reference evidence="1 2" key="1">
    <citation type="submission" date="2022-10" db="EMBL/GenBank/DDBJ databases">
        <title>Roseococcus glaciei nov., sp. nov., isolated from glacier.</title>
        <authorList>
            <person name="Liu Q."/>
            <person name="Xin Y.-H."/>
        </authorList>
    </citation>
    <scope>NUCLEOTIDE SEQUENCE [LARGE SCALE GENOMIC DNA]</scope>
    <source>
        <strain evidence="1 2">MDT2-1-1</strain>
    </source>
</reference>
<evidence type="ECO:0000313" key="1">
    <source>
        <dbReference type="EMBL" id="MCW8084679.1"/>
    </source>
</evidence>
<organism evidence="1 2">
    <name type="scientific">Sabulicella glaciei</name>
    <dbReference type="NCBI Taxonomy" id="2984948"/>
    <lineage>
        <taxon>Bacteria</taxon>
        <taxon>Pseudomonadati</taxon>
        <taxon>Pseudomonadota</taxon>
        <taxon>Alphaproteobacteria</taxon>
        <taxon>Acetobacterales</taxon>
        <taxon>Acetobacteraceae</taxon>
        <taxon>Sabulicella</taxon>
    </lineage>
</organism>
<dbReference type="Proteomes" id="UP001526430">
    <property type="component" value="Unassembled WGS sequence"/>
</dbReference>
<sequence>MLERPDAGELIEAARETVLNSLLAALPREKHYEARMVANALAIAGRSLNAAVPAHDIARLASTLRHNSPAPGSAAYAETRAALDEIARARCAVSAPKAL</sequence>
<accession>A0ABT3NR93</accession>
<evidence type="ECO:0000313" key="2">
    <source>
        <dbReference type="Proteomes" id="UP001526430"/>
    </source>
</evidence>
<dbReference type="EMBL" id="JAPFQI010000001">
    <property type="protein sequence ID" value="MCW8084679.1"/>
    <property type="molecule type" value="Genomic_DNA"/>
</dbReference>
<protein>
    <submittedName>
        <fullName evidence="1">Uncharacterized protein</fullName>
    </submittedName>
</protein>
<proteinExistence type="predicted"/>
<dbReference type="RefSeq" id="WP_301588355.1">
    <property type="nucleotide sequence ID" value="NZ_JAPFQI010000001.1"/>
</dbReference>
<gene>
    <name evidence="1" type="ORF">OF850_03485</name>
</gene>